<protein>
    <submittedName>
        <fullName evidence="2">Uncharacterized protein</fullName>
    </submittedName>
</protein>
<accession>A0A8T1HBK5</accession>
<dbReference type="EMBL" id="RCMV01001286">
    <property type="protein sequence ID" value="KAG3209346.1"/>
    <property type="molecule type" value="Genomic_DNA"/>
</dbReference>
<reference evidence="2" key="1">
    <citation type="submission" date="2018-05" db="EMBL/GenBank/DDBJ databases">
        <title>Effector identification in a new, highly contiguous assembly of the strawberry crown rot pathogen Phytophthora cactorum.</title>
        <authorList>
            <person name="Armitage A.D."/>
            <person name="Nellist C.F."/>
            <person name="Bates H."/>
            <person name="Vickerstaff R.J."/>
            <person name="Harrison R.J."/>
        </authorList>
    </citation>
    <scope>NUCLEOTIDE SEQUENCE</scope>
    <source>
        <strain evidence="2">P421</strain>
    </source>
</reference>
<keyword evidence="1" id="KW-0812">Transmembrane</keyword>
<keyword evidence="1" id="KW-0472">Membrane</keyword>
<feature type="transmembrane region" description="Helical" evidence="1">
    <location>
        <begin position="12"/>
        <end position="32"/>
    </location>
</feature>
<organism evidence="2 3">
    <name type="scientific">Phytophthora cactorum</name>
    <dbReference type="NCBI Taxonomy" id="29920"/>
    <lineage>
        <taxon>Eukaryota</taxon>
        <taxon>Sar</taxon>
        <taxon>Stramenopiles</taxon>
        <taxon>Oomycota</taxon>
        <taxon>Peronosporomycetes</taxon>
        <taxon>Peronosporales</taxon>
        <taxon>Peronosporaceae</taxon>
        <taxon>Phytophthora</taxon>
    </lineage>
</organism>
<evidence type="ECO:0000313" key="3">
    <source>
        <dbReference type="Proteomes" id="UP000760860"/>
    </source>
</evidence>
<proteinExistence type="predicted"/>
<gene>
    <name evidence="2" type="ORF">PC129_g19638</name>
</gene>
<comment type="caution">
    <text evidence="2">The sequence shown here is derived from an EMBL/GenBank/DDBJ whole genome shotgun (WGS) entry which is preliminary data.</text>
</comment>
<dbReference type="AlphaFoldDB" id="A0A8T1HBK5"/>
<evidence type="ECO:0000256" key="1">
    <source>
        <dbReference type="SAM" id="Phobius"/>
    </source>
</evidence>
<dbReference type="Proteomes" id="UP000760860">
    <property type="component" value="Unassembled WGS sequence"/>
</dbReference>
<sequence length="68" mass="7311">MGSACIAEDLIAVGSEVSAVVLACALVVSLWIRGRRWKAEASLEDTPASARREHRRQPTGCRCLLGCI</sequence>
<evidence type="ECO:0000313" key="2">
    <source>
        <dbReference type="EMBL" id="KAG3209346.1"/>
    </source>
</evidence>
<name>A0A8T1HBK5_9STRA</name>
<keyword evidence="1" id="KW-1133">Transmembrane helix</keyword>